<dbReference type="PROSITE" id="PS01069">
    <property type="entry name" value="DAGK_PROKAR"/>
    <property type="match status" value="1"/>
</dbReference>
<organism evidence="16 17">
    <name type="scientific">Pedobacter helvus</name>
    <dbReference type="NCBI Taxonomy" id="2563444"/>
    <lineage>
        <taxon>Bacteria</taxon>
        <taxon>Pseudomonadati</taxon>
        <taxon>Bacteroidota</taxon>
        <taxon>Sphingobacteriia</taxon>
        <taxon>Sphingobacteriales</taxon>
        <taxon>Sphingobacteriaceae</taxon>
        <taxon>Pedobacter</taxon>
    </lineage>
</organism>
<dbReference type="InterPro" id="IPR033717">
    <property type="entry name" value="UDPK"/>
</dbReference>
<proteinExistence type="inferred from homology"/>
<name>A0ABW9JMP2_9SPHI</name>
<evidence type="ECO:0000256" key="2">
    <source>
        <dbReference type="ARBA" id="ARBA00005967"/>
    </source>
</evidence>
<evidence type="ECO:0000256" key="10">
    <source>
        <dbReference type="ARBA" id="ARBA00022989"/>
    </source>
</evidence>
<keyword evidence="8 16" id="KW-0418">Kinase</keyword>
<evidence type="ECO:0000256" key="4">
    <source>
        <dbReference type="ARBA" id="ARBA00022516"/>
    </source>
</evidence>
<keyword evidence="13" id="KW-0594">Phospholipid biosynthesis</keyword>
<dbReference type="EC" id="2.7.1.-" evidence="16"/>
<keyword evidence="5 16" id="KW-0808">Transferase</keyword>
<comment type="similarity">
    <text evidence="2">Belongs to the bacterial diacylglycerol kinase family.</text>
</comment>
<keyword evidence="7" id="KW-0547">Nucleotide-binding</keyword>
<evidence type="ECO:0000256" key="3">
    <source>
        <dbReference type="ARBA" id="ARBA00022475"/>
    </source>
</evidence>
<keyword evidence="6 15" id="KW-0812">Transmembrane</keyword>
<dbReference type="Proteomes" id="UP001517367">
    <property type="component" value="Unassembled WGS sequence"/>
</dbReference>
<dbReference type="Pfam" id="PF01219">
    <property type="entry name" value="DAGK_prokar"/>
    <property type="match status" value="1"/>
</dbReference>
<reference evidence="16 17" key="1">
    <citation type="submission" date="2024-12" db="EMBL/GenBank/DDBJ databases">
        <authorList>
            <person name="Hu S."/>
        </authorList>
    </citation>
    <scope>NUCLEOTIDE SEQUENCE [LARGE SCALE GENOMIC DNA]</scope>
    <source>
        <strain evidence="16 17">P-25</strain>
    </source>
</reference>
<keyword evidence="12 15" id="KW-0472">Membrane</keyword>
<keyword evidence="17" id="KW-1185">Reference proteome</keyword>
<evidence type="ECO:0000256" key="7">
    <source>
        <dbReference type="ARBA" id="ARBA00022741"/>
    </source>
</evidence>
<dbReference type="PANTHER" id="PTHR34299:SF1">
    <property type="entry name" value="DIACYLGLYCEROL KINASE"/>
    <property type="match status" value="1"/>
</dbReference>
<evidence type="ECO:0000256" key="11">
    <source>
        <dbReference type="ARBA" id="ARBA00023098"/>
    </source>
</evidence>
<evidence type="ECO:0000313" key="17">
    <source>
        <dbReference type="Proteomes" id="UP001517367"/>
    </source>
</evidence>
<evidence type="ECO:0000256" key="5">
    <source>
        <dbReference type="ARBA" id="ARBA00022679"/>
    </source>
</evidence>
<evidence type="ECO:0000256" key="13">
    <source>
        <dbReference type="ARBA" id="ARBA00023209"/>
    </source>
</evidence>
<dbReference type="CDD" id="cd14265">
    <property type="entry name" value="UDPK_IM_like"/>
    <property type="match status" value="1"/>
</dbReference>
<accession>A0ABW9JMP2</accession>
<protein>
    <submittedName>
        <fullName evidence="16">Diacylglycerol kinase family protein</fullName>
        <ecNumber evidence="16">2.7.1.-</ecNumber>
    </submittedName>
</protein>
<dbReference type="InterPro" id="IPR000829">
    <property type="entry name" value="DAGK"/>
</dbReference>
<dbReference type="InterPro" id="IPR036945">
    <property type="entry name" value="DAGK_sf"/>
</dbReference>
<feature type="transmembrane region" description="Helical" evidence="15">
    <location>
        <begin position="25"/>
        <end position="42"/>
    </location>
</feature>
<keyword evidence="10 15" id="KW-1133">Transmembrane helix</keyword>
<dbReference type="GO" id="GO:0016301">
    <property type="term" value="F:kinase activity"/>
    <property type="evidence" value="ECO:0007669"/>
    <property type="project" value="UniProtKB-KW"/>
</dbReference>
<evidence type="ECO:0000256" key="9">
    <source>
        <dbReference type="ARBA" id="ARBA00022840"/>
    </source>
</evidence>
<dbReference type="RefSeq" id="WP_138729386.1">
    <property type="nucleotide sequence ID" value="NZ_SRMP02000051.1"/>
</dbReference>
<comment type="subcellular location">
    <subcellularLocation>
        <location evidence="1">Cell membrane</location>
        <topology evidence="1">Multi-pass membrane protein</topology>
    </subcellularLocation>
</comment>
<gene>
    <name evidence="16" type="ORF">E5L68_020310</name>
</gene>
<evidence type="ECO:0000256" key="1">
    <source>
        <dbReference type="ARBA" id="ARBA00004651"/>
    </source>
</evidence>
<evidence type="ECO:0000256" key="14">
    <source>
        <dbReference type="ARBA" id="ARBA00023264"/>
    </source>
</evidence>
<comment type="caution">
    <text evidence="16">The sequence shown here is derived from an EMBL/GenBank/DDBJ whole genome shotgun (WGS) entry which is preliminary data.</text>
</comment>
<sequence>MRKFFNGFKFALSGLMFASKTQLNIKVQLFAAVIVVVAGFLFNISFSEWLAITICIGCVLAAELLNTSIEALVDLVSPEFNPKAGLVKDIAAAAVLIVALMALTVALIIFVPKIF</sequence>
<evidence type="ECO:0000256" key="15">
    <source>
        <dbReference type="SAM" id="Phobius"/>
    </source>
</evidence>
<evidence type="ECO:0000313" key="16">
    <source>
        <dbReference type="EMBL" id="MFN0293730.1"/>
    </source>
</evidence>
<evidence type="ECO:0000256" key="12">
    <source>
        <dbReference type="ARBA" id="ARBA00023136"/>
    </source>
</evidence>
<keyword evidence="11" id="KW-0443">Lipid metabolism</keyword>
<feature type="transmembrane region" description="Helical" evidence="15">
    <location>
        <begin position="89"/>
        <end position="111"/>
    </location>
</feature>
<keyword evidence="9" id="KW-0067">ATP-binding</keyword>
<keyword evidence="14" id="KW-1208">Phospholipid metabolism</keyword>
<keyword evidence="4" id="KW-0444">Lipid biosynthesis</keyword>
<dbReference type="Gene3D" id="1.10.287.3610">
    <property type="match status" value="1"/>
</dbReference>
<dbReference type="EMBL" id="SRMP02000051">
    <property type="protein sequence ID" value="MFN0293730.1"/>
    <property type="molecule type" value="Genomic_DNA"/>
</dbReference>
<keyword evidence="3" id="KW-1003">Cell membrane</keyword>
<evidence type="ECO:0000256" key="8">
    <source>
        <dbReference type="ARBA" id="ARBA00022777"/>
    </source>
</evidence>
<dbReference type="PANTHER" id="PTHR34299">
    <property type="entry name" value="DIACYLGLYCEROL KINASE"/>
    <property type="match status" value="1"/>
</dbReference>
<evidence type="ECO:0000256" key="6">
    <source>
        <dbReference type="ARBA" id="ARBA00022692"/>
    </source>
</evidence>